<feature type="region of interest" description="Disordered" evidence="7">
    <location>
        <begin position="32"/>
        <end position="165"/>
    </location>
</feature>
<dbReference type="SUPFAM" id="SSF49401">
    <property type="entry name" value="Bacterial adhesins"/>
    <property type="match status" value="1"/>
</dbReference>
<comment type="similarity">
    <text evidence="2">Belongs to the serine-aspartate repeat-containing protein (SDr) family.</text>
</comment>
<evidence type="ECO:0000313" key="13">
    <source>
        <dbReference type="EMBL" id="RRK10157.1"/>
    </source>
</evidence>
<accession>A0A426D674</accession>
<evidence type="ECO:0000259" key="10">
    <source>
        <dbReference type="Pfam" id="PF05738"/>
    </source>
</evidence>
<dbReference type="CDD" id="cd00222">
    <property type="entry name" value="CollagenBindB"/>
    <property type="match status" value="1"/>
</dbReference>
<sequence length="948" mass="99979">MKLKALKTWLAGTATLLTIMATNVAHAQAAKSETAQTDADITVDSGSSSAPAKQVFLKNNSGSSSTGTSSSSSSSTSSTSAASQSNSTAPTKATATISASSDTTESAAQVSDRSSSSSQSSHQISMTAKSQSATDANKQKSTTMYSGVTTSQKGSTSGSNPKTSINTQASLFRMSRAEFATLAAKAEIAVKGIDADDATITSVDKATHYKASDVLSVYSTYLASYKWSVPADTRIKSGDTATLTLPSNVLATGGSTTVNKDGETVVTLSLSNGATTGTMTFGDYFTDHAYDAQGGTFDIYVNGTQNISGNNDAKINKVGWKDDASLDTDGIPSRMYWQVVANLGSEDWKNVTITDQLGLYQSHDSEITLETGSYINGAFSKAATLGTYAFETNKFTYADGVVSPVVQVTVKGNQLSVNLDHVTTAINMFYSVSLEKGHLYTNNADVTYTPTSGTNPDDGSGNPGSGSGSTGGTDPVVPENQQSNNSSGFGIKGTYDDQPYNLLIIKTDDTDQPVSGATYELLDENGTVLRFGLMTDEDGRIYAENLSAGTYLLRETSAPTGYQLDSLTHEILVSAGRATSSLITYHVTDMKIAKTAVKVVKVWRNVPNSETTPNVRVTLLRDGQTYQTMTLTSVNGYTGTFSDLDTTDVNGTAYVYTVQETAISGYVSHQTTSNETVTLTNTYQTGTLTIVKNDASTQQALAGATFTVKDVNGNVVRTLVTDQNGRGTATGLAQGNYTVQETAAPAGYLLDTTVQQVSLNTGNNYHAMLTFADVPQPVVPVTGTLTIVKIAAETKMPLAGATFTVMNVNGEIVRTLITGQDGRATATGLALGMYTVQETVAPVGYQLDTLPQTVTITATNEYSVKLAFTDTLEPETPTTPTTPTKPDQVVVPGSAVVQPLAPAGTNHAQPARQLPQTNERRWVWVQLLGLVMFTLTMAGFVRRYPNEG</sequence>
<keyword evidence="5 9" id="KW-0732">Signal</keyword>
<dbReference type="Gene3D" id="2.60.40.1280">
    <property type="match status" value="1"/>
</dbReference>
<feature type="chain" id="PRO_5019016420" evidence="9">
    <location>
        <begin position="28"/>
        <end position="948"/>
    </location>
</feature>
<dbReference type="AlphaFoldDB" id="A0A426D674"/>
<dbReference type="InterPro" id="IPR008454">
    <property type="entry name" value="Collagen-bd_Cna-like_B-typ_dom"/>
</dbReference>
<keyword evidence="4" id="KW-0964">Secreted</keyword>
<dbReference type="PANTHER" id="PTHR36108">
    <property type="entry name" value="COLOSSIN-B-RELATED"/>
    <property type="match status" value="1"/>
</dbReference>
<feature type="signal peptide" evidence="9">
    <location>
        <begin position="1"/>
        <end position="27"/>
    </location>
</feature>
<feature type="compositionally biased region" description="Polar residues" evidence="7">
    <location>
        <begin position="129"/>
        <end position="165"/>
    </location>
</feature>
<dbReference type="Gene3D" id="2.60.40.10">
    <property type="entry name" value="Immunoglobulins"/>
    <property type="match status" value="3"/>
</dbReference>
<protein>
    <submittedName>
        <fullName evidence="13">Cna B-type domain-containing protein</fullName>
    </submittedName>
</protein>
<dbReference type="Proteomes" id="UP000283633">
    <property type="component" value="Unassembled WGS sequence"/>
</dbReference>
<reference evidence="13 14" key="1">
    <citation type="submission" date="2018-08" db="EMBL/GenBank/DDBJ databases">
        <title>Genome Lactobacillus garii FI11369.</title>
        <authorList>
            <person name="Diaz M."/>
            <person name="Narbad A."/>
        </authorList>
    </citation>
    <scope>NUCLEOTIDE SEQUENCE [LARGE SCALE GENOMIC DNA]</scope>
    <source>
        <strain evidence="13 14">FI11369</strain>
    </source>
</reference>
<keyword evidence="8" id="KW-0472">Membrane</keyword>
<feature type="compositionally biased region" description="Gly residues" evidence="7">
    <location>
        <begin position="461"/>
        <end position="471"/>
    </location>
</feature>
<feature type="domain" description="CNA-B" evidence="10">
    <location>
        <begin position="597"/>
        <end position="682"/>
    </location>
</feature>
<dbReference type="InterPro" id="IPR041171">
    <property type="entry name" value="SDR_Ig"/>
</dbReference>
<dbReference type="InterPro" id="IPR011252">
    <property type="entry name" value="Fibrogen-bd_dom1"/>
</dbReference>
<evidence type="ECO:0000256" key="4">
    <source>
        <dbReference type="ARBA" id="ARBA00022525"/>
    </source>
</evidence>
<feature type="compositionally biased region" description="Low complexity" evidence="7">
    <location>
        <begin position="59"/>
        <end position="128"/>
    </location>
</feature>
<dbReference type="InterPro" id="IPR008966">
    <property type="entry name" value="Adhesion_dom_sf"/>
</dbReference>
<evidence type="ECO:0000256" key="2">
    <source>
        <dbReference type="ARBA" id="ARBA00007257"/>
    </source>
</evidence>
<dbReference type="InterPro" id="IPR013783">
    <property type="entry name" value="Ig-like_fold"/>
</dbReference>
<evidence type="ECO:0000256" key="6">
    <source>
        <dbReference type="ARBA" id="ARBA00023088"/>
    </source>
</evidence>
<dbReference type="Pfam" id="PF05738">
    <property type="entry name" value="Cna_B"/>
    <property type="match status" value="1"/>
</dbReference>
<dbReference type="PANTHER" id="PTHR36108:SF13">
    <property type="entry name" value="COLOSSIN-B-RELATED"/>
    <property type="match status" value="1"/>
</dbReference>
<comment type="caution">
    <text evidence="13">The sequence shown here is derived from an EMBL/GenBank/DDBJ whole genome shotgun (WGS) entry which is preliminary data.</text>
</comment>
<dbReference type="OrthoDB" id="2329794at2"/>
<dbReference type="Gene3D" id="2.60.40.1140">
    <property type="entry name" value="Collagen-binding surface protein Cna, B-type domain"/>
    <property type="match status" value="1"/>
</dbReference>
<keyword evidence="6" id="KW-0572">Peptidoglycan-anchor</keyword>
<evidence type="ECO:0000256" key="5">
    <source>
        <dbReference type="ARBA" id="ARBA00022729"/>
    </source>
</evidence>
<keyword evidence="3" id="KW-0134">Cell wall</keyword>
<evidence type="ECO:0000256" key="8">
    <source>
        <dbReference type="SAM" id="Phobius"/>
    </source>
</evidence>
<feature type="domain" description="SpaA-like prealbumin fold" evidence="11">
    <location>
        <begin position="502"/>
        <end position="577"/>
    </location>
</feature>
<feature type="domain" description="SDR-like Ig" evidence="12">
    <location>
        <begin position="224"/>
        <end position="292"/>
    </location>
</feature>
<dbReference type="RefSeq" id="WP_125072602.1">
    <property type="nucleotide sequence ID" value="NZ_QWZQ01000028.1"/>
</dbReference>
<evidence type="ECO:0000256" key="7">
    <source>
        <dbReference type="SAM" id="MobiDB-lite"/>
    </source>
</evidence>
<keyword evidence="8" id="KW-0812">Transmembrane</keyword>
<dbReference type="GO" id="GO:0007155">
    <property type="term" value="P:cell adhesion"/>
    <property type="evidence" value="ECO:0007669"/>
    <property type="project" value="InterPro"/>
</dbReference>
<gene>
    <name evidence="13" type="ORF">D1831_09015</name>
</gene>
<dbReference type="InterPro" id="IPR041033">
    <property type="entry name" value="SpaA_PFL_dom_1"/>
</dbReference>
<evidence type="ECO:0000259" key="11">
    <source>
        <dbReference type="Pfam" id="PF17802"/>
    </source>
</evidence>
<dbReference type="Pfam" id="PF17802">
    <property type="entry name" value="SpaA"/>
    <property type="match status" value="3"/>
</dbReference>
<evidence type="ECO:0000313" key="14">
    <source>
        <dbReference type="Proteomes" id="UP000283633"/>
    </source>
</evidence>
<evidence type="ECO:0000259" key="12">
    <source>
        <dbReference type="Pfam" id="PF17961"/>
    </source>
</evidence>
<keyword evidence="14" id="KW-1185">Reference proteome</keyword>
<comment type="subcellular location">
    <subcellularLocation>
        <location evidence="1">Secreted</location>
        <location evidence="1">Cell wall</location>
        <topology evidence="1">Peptidoglycan-anchor</topology>
    </subcellularLocation>
</comment>
<dbReference type="SUPFAM" id="SSF49478">
    <property type="entry name" value="Cna protein B-type domain"/>
    <property type="match status" value="4"/>
</dbReference>
<feature type="region of interest" description="Disordered" evidence="7">
    <location>
        <begin position="448"/>
        <end position="491"/>
    </location>
</feature>
<feature type="compositionally biased region" description="Polar residues" evidence="7">
    <location>
        <begin position="32"/>
        <end position="51"/>
    </location>
</feature>
<feature type="compositionally biased region" description="Polar residues" evidence="7">
    <location>
        <begin position="479"/>
        <end position="488"/>
    </location>
</feature>
<feature type="domain" description="SpaA-like prealbumin fold" evidence="11">
    <location>
        <begin position="686"/>
        <end position="763"/>
    </location>
</feature>
<dbReference type="EMBL" id="QWZQ01000028">
    <property type="protein sequence ID" value="RRK10157.1"/>
    <property type="molecule type" value="Genomic_DNA"/>
</dbReference>
<feature type="transmembrane region" description="Helical" evidence="8">
    <location>
        <begin position="922"/>
        <end position="941"/>
    </location>
</feature>
<evidence type="ECO:0000256" key="3">
    <source>
        <dbReference type="ARBA" id="ARBA00022512"/>
    </source>
</evidence>
<keyword evidence="8" id="KW-1133">Transmembrane helix</keyword>
<evidence type="ECO:0000256" key="1">
    <source>
        <dbReference type="ARBA" id="ARBA00004168"/>
    </source>
</evidence>
<evidence type="ECO:0000256" key="9">
    <source>
        <dbReference type="SAM" id="SignalP"/>
    </source>
</evidence>
<organism evidence="13 14">
    <name type="scientific">Lactiplantibacillus garii</name>
    <dbReference type="NCBI Taxonomy" id="2306423"/>
    <lineage>
        <taxon>Bacteria</taxon>
        <taxon>Bacillati</taxon>
        <taxon>Bacillota</taxon>
        <taxon>Bacilli</taxon>
        <taxon>Lactobacillales</taxon>
        <taxon>Lactobacillaceae</taxon>
        <taxon>Lactiplantibacillus</taxon>
    </lineage>
</organism>
<feature type="domain" description="SpaA-like prealbumin fold" evidence="11">
    <location>
        <begin position="783"/>
        <end position="865"/>
    </location>
</feature>
<proteinExistence type="inferred from homology"/>
<dbReference type="Pfam" id="PF17961">
    <property type="entry name" value="Big_8"/>
    <property type="match status" value="1"/>
</dbReference>
<name>A0A426D674_9LACO</name>